<feature type="region of interest" description="Disordered" evidence="1">
    <location>
        <begin position="100"/>
        <end position="195"/>
    </location>
</feature>
<evidence type="ECO:0000313" key="3">
    <source>
        <dbReference type="Proteomes" id="UP000255389"/>
    </source>
</evidence>
<dbReference type="EMBL" id="UGQY01000004">
    <property type="protein sequence ID" value="SUA02963.1"/>
    <property type="molecule type" value="Genomic_DNA"/>
</dbReference>
<accession>A0A378UXW3</accession>
<organism evidence="2 3">
    <name type="scientific">Mycolicibacterium fortuitum</name>
    <name type="common">Mycobacterium fortuitum</name>
    <dbReference type="NCBI Taxonomy" id="1766"/>
    <lineage>
        <taxon>Bacteria</taxon>
        <taxon>Bacillati</taxon>
        <taxon>Actinomycetota</taxon>
        <taxon>Actinomycetes</taxon>
        <taxon>Mycobacteriales</taxon>
        <taxon>Mycobacteriaceae</taxon>
        <taxon>Mycolicibacterium</taxon>
    </lineage>
</organism>
<gene>
    <name evidence="2" type="ORF">NCTC1542_04439</name>
</gene>
<reference evidence="2 3" key="1">
    <citation type="submission" date="2018-06" db="EMBL/GenBank/DDBJ databases">
        <authorList>
            <consortium name="Pathogen Informatics"/>
            <person name="Doyle S."/>
        </authorList>
    </citation>
    <scope>NUCLEOTIDE SEQUENCE [LARGE SCALE GENOMIC DNA]</scope>
    <source>
        <strain evidence="2 3">NCTC1542</strain>
    </source>
</reference>
<proteinExistence type="predicted"/>
<name>A0A378UXW3_MYCFO</name>
<dbReference type="AlphaFoldDB" id="A0A378UXW3"/>
<sequence>MKTPDFLKVPTADIGRVGFDGAAILALIRYVTALAGEHGGRMTVDGKTWWRATHAEMGEALGGVHRKSVGRALLRLESAGAILAIPAKTFNGDRAQAYRVPDRPSHQASDQPLDKSGQGSDQPLDESGPLSGRIRPLPLDESGHSHWPDPANLPITRELEEGGRSADSPTDEPERPEQHRSSNAPPPEIPSEEEPPFHLAASGKVVCAKHVGTEGVKPCRDCGRAREAYEADCAATAEGELRHRAAIRAAIDACPRCDDFGRLDDLTDCPGHTNFRRAAS</sequence>
<protein>
    <submittedName>
        <fullName evidence="2">Uncharacterized protein</fullName>
    </submittedName>
</protein>
<evidence type="ECO:0000313" key="2">
    <source>
        <dbReference type="EMBL" id="SUA02963.1"/>
    </source>
</evidence>
<evidence type="ECO:0000256" key="1">
    <source>
        <dbReference type="SAM" id="MobiDB-lite"/>
    </source>
</evidence>
<dbReference type="Proteomes" id="UP000255389">
    <property type="component" value="Unassembled WGS sequence"/>
</dbReference>